<proteinExistence type="predicted"/>
<dbReference type="PANTHER" id="PTHR12935">
    <property type="entry name" value="GAMMA-GLUTAMYLCYCLOTRANSFERASE"/>
    <property type="match status" value="1"/>
</dbReference>
<dbReference type="AlphaFoldDB" id="A0A2H4VE64"/>
<dbReference type="CDD" id="cd06661">
    <property type="entry name" value="GGCT_like"/>
    <property type="match status" value="1"/>
</dbReference>
<dbReference type="Gene3D" id="3.10.490.10">
    <property type="entry name" value="Gamma-glutamyl cyclotransferase-like"/>
    <property type="match status" value="1"/>
</dbReference>
<dbReference type="Proteomes" id="UP000232806">
    <property type="component" value="Chromosome"/>
</dbReference>
<dbReference type="SUPFAM" id="SSF110857">
    <property type="entry name" value="Gamma-glutamyl cyclotransferase-like"/>
    <property type="match status" value="1"/>
</dbReference>
<dbReference type="GO" id="GO:0003839">
    <property type="term" value="F:gamma-glutamylcyclotransferase activity"/>
    <property type="evidence" value="ECO:0007669"/>
    <property type="project" value="InterPro"/>
</dbReference>
<sequence length="141" mass="16144">MIYFAYGSNMKFERISERIEDVEYVDIGCLFDYKLLCNKKSVDGTGKANIVYSPGDIVWGVLFGIDDNYADKLDMIEKGYEREKFEIDTDNGKINANAYISNKLTDSPPSSYYKDLIVQGAVEYYLPSDYIEYLMGLPTQD</sequence>
<keyword evidence="1" id="KW-0456">Lyase</keyword>
<reference evidence="2 3" key="1">
    <citation type="submission" date="2016-10" db="EMBL/GenBank/DDBJ databases">
        <title>Comparative genomics between deep and shallow subseafloor isolates.</title>
        <authorList>
            <person name="Ishii S."/>
            <person name="Miller J.R."/>
            <person name="Sutton G."/>
            <person name="Suzuki S."/>
            <person name="Methe B."/>
            <person name="Inagaki F."/>
            <person name="Imachi H."/>
        </authorList>
    </citation>
    <scope>NUCLEOTIDE SEQUENCE [LARGE SCALE GENOMIC DNA]</scope>
    <source>
        <strain evidence="2 3">MO-MB1</strain>
    </source>
</reference>
<dbReference type="RefSeq" id="WP_100906309.1">
    <property type="nucleotide sequence ID" value="NZ_CP017766.1"/>
</dbReference>
<evidence type="ECO:0008006" key="4">
    <source>
        <dbReference type="Google" id="ProtNLM"/>
    </source>
</evidence>
<dbReference type="InterPro" id="IPR013024">
    <property type="entry name" value="GGCT-like"/>
</dbReference>
<dbReference type="InterPro" id="IPR036568">
    <property type="entry name" value="GGCT-like_sf"/>
</dbReference>
<evidence type="ECO:0000313" key="3">
    <source>
        <dbReference type="Proteomes" id="UP000232806"/>
    </source>
</evidence>
<evidence type="ECO:0000313" key="2">
    <source>
        <dbReference type="EMBL" id="AUB56330.1"/>
    </source>
</evidence>
<gene>
    <name evidence="2" type="ORF">BK007_10100</name>
</gene>
<dbReference type="InterPro" id="IPR017939">
    <property type="entry name" value="G-Glutamylcylcotransferase"/>
</dbReference>
<dbReference type="EMBL" id="CP017766">
    <property type="protein sequence ID" value="AUB56330.1"/>
    <property type="molecule type" value="Genomic_DNA"/>
</dbReference>
<dbReference type="Pfam" id="PF13772">
    <property type="entry name" value="AIG2_2"/>
    <property type="match status" value="1"/>
</dbReference>
<protein>
    <recommendedName>
        <fullName evidence="4">Gamma-glutamylcyclotransferase</fullName>
    </recommendedName>
</protein>
<name>A0A2H4VE64_9EURY</name>
<evidence type="ECO:0000256" key="1">
    <source>
        <dbReference type="ARBA" id="ARBA00023239"/>
    </source>
</evidence>
<dbReference type="PANTHER" id="PTHR12935:SF0">
    <property type="entry name" value="GAMMA-GLUTAMYLCYCLOTRANSFERASE"/>
    <property type="match status" value="1"/>
</dbReference>
<organism evidence="2 3">
    <name type="scientific">Methanobacterium subterraneum</name>
    <dbReference type="NCBI Taxonomy" id="59277"/>
    <lineage>
        <taxon>Archaea</taxon>
        <taxon>Methanobacteriati</taxon>
        <taxon>Methanobacteriota</taxon>
        <taxon>Methanomada group</taxon>
        <taxon>Methanobacteria</taxon>
        <taxon>Methanobacteriales</taxon>
        <taxon>Methanobacteriaceae</taxon>
        <taxon>Methanobacterium</taxon>
    </lineage>
</organism>
<accession>A0A2H4VE64</accession>
<dbReference type="GeneID" id="35121958"/>